<dbReference type="Pfam" id="PF02720">
    <property type="entry name" value="DUF222"/>
    <property type="match status" value="2"/>
</dbReference>
<dbReference type="Proteomes" id="UP000014969">
    <property type="component" value="Unassembled WGS sequence"/>
</dbReference>
<feature type="domain" description="DUF222" evidence="1">
    <location>
        <begin position="219"/>
        <end position="331"/>
    </location>
</feature>
<feature type="domain" description="DUF222" evidence="1">
    <location>
        <begin position="39"/>
        <end position="216"/>
    </location>
</feature>
<dbReference type="AlphaFoldDB" id="A0A829HXT8"/>
<evidence type="ECO:0000259" key="1">
    <source>
        <dbReference type="Pfam" id="PF02720"/>
    </source>
</evidence>
<reference evidence="2 3" key="1">
    <citation type="journal article" date="2013" name="Genome Announc.">
        <title>Genome Sequence of an Epidemic Isolate of Mycobacterium abscessus subsp. bolletii from Rio de Janeiro, Brazil.</title>
        <authorList>
            <person name="Davidson R.M."/>
            <person name="Reynolds P.R."/>
            <person name="Farias-Hesson E."/>
            <person name="Duarte R.S."/>
            <person name="Jackson M."/>
            <person name="Strong M."/>
        </authorList>
    </citation>
    <scope>NUCLEOTIDE SEQUENCE [LARGE SCALE GENOMIC DNA]</scope>
    <source>
        <strain evidence="2 3">CRM-0020</strain>
    </source>
</reference>
<comment type="caution">
    <text evidence="2">The sequence shown here is derived from an EMBL/GenBank/DDBJ whole genome shotgun (WGS) entry which is preliminary data.</text>
</comment>
<evidence type="ECO:0000313" key="3">
    <source>
        <dbReference type="Proteomes" id="UP000014969"/>
    </source>
</evidence>
<evidence type="ECO:0000313" key="2">
    <source>
        <dbReference type="EMBL" id="EPQ23576.1"/>
    </source>
</evidence>
<protein>
    <recommendedName>
        <fullName evidence="1">DUF222 domain-containing protein</fullName>
    </recommendedName>
</protein>
<name>A0A829HXT8_9MYCO</name>
<dbReference type="RefSeq" id="WP_020724376.1">
    <property type="nucleotide sequence ID" value="NZ_ATFQ01000018.1"/>
</dbReference>
<dbReference type="CDD" id="cd00085">
    <property type="entry name" value="HNHc"/>
    <property type="match status" value="1"/>
</dbReference>
<organism evidence="2 3">
    <name type="scientific">Mycobacteroides abscessus subsp. bolletii CRM-0020</name>
    <dbReference type="NCBI Taxonomy" id="1306401"/>
    <lineage>
        <taxon>Bacteria</taxon>
        <taxon>Bacillati</taxon>
        <taxon>Actinomycetota</taxon>
        <taxon>Actinomycetes</taxon>
        <taxon>Mycobacteriales</taxon>
        <taxon>Mycobacteriaceae</taxon>
        <taxon>Mycobacteroides</taxon>
        <taxon>Mycobacteroides abscessus</taxon>
    </lineage>
</organism>
<sequence length="422" mass="45855">MSSIADSDAAEVLAGLCGAVDALSELDTSALTRHDRLTILRDVETLLRRIPTATHGIVNELVAGHVPGQFGGASLGDVLADTLRITRADARRRIRDAAELAPTVALTGTSIEPVLVATAAAQRAGTAGGDHIAVIRRFWDRVPRAVDAQTRMTAERQLAGLTQTLRPDELGKAAERLLAHLDPDGSLTSDTDRARRRGFRMGRQGADLMTPGAFDLDPDSDAARHDVRSVAQRQHDALKAVCRSILCSGELGHHRGLPVTTIVTTTLRELESGAGHAATGGGSLLPMPDLIRMASHAHHYLAVFDDDGRALYLGRAKRIATADQRIVLTAKERGCTYPGCDQPAYHCQAHHMDEWAVGGNTDIEALTLGCERHHKLLGTDHQCWQTIRGPDGRTWWIPPAHVDPYRTPRSNWFHHPDGYLRE</sequence>
<proteinExistence type="predicted"/>
<accession>A0A829HXT8</accession>
<gene>
    <name evidence="2" type="ORF">J108_10590</name>
</gene>
<dbReference type="InterPro" id="IPR003615">
    <property type="entry name" value="HNH_nuc"/>
</dbReference>
<dbReference type="EMBL" id="ATFQ01000018">
    <property type="protein sequence ID" value="EPQ23576.1"/>
    <property type="molecule type" value="Genomic_DNA"/>
</dbReference>
<dbReference type="InterPro" id="IPR003870">
    <property type="entry name" value="DUF222"/>
</dbReference>